<dbReference type="PANTHER" id="PTHR45875:SF1">
    <property type="entry name" value="METHYLTRANSFERASE N6AMT1"/>
    <property type="match status" value="1"/>
</dbReference>
<dbReference type="GO" id="GO:0008276">
    <property type="term" value="F:protein methyltransferase activity"/>
    <property type="evidence" value="ECO:0007669"/>
    <property type="project" value="TreeGrafter"/>
</dbReference>
<reference evidence="6 7" key="1">
    <citation type="submission" date="2019-10" db="EMBL/GenBank/DDBJ databases">
        <authorList>
            <person name="Palmer J.M."/>
        </authorList>
    </citation>
    <scope>NUCLEOTIDE SEQUENCE [LARGE SCALE GENOMIC DNA]</scope>
    <source>
        <strain evidence="6 7">TWF694</strain>
    </source>
</reference>
<dbReference type="InterPro" id="IPR052190">
    <property type="entry name" value="Euk-Arch_PrmC-MTase"/>
</dbReference>
<dbReference type="SUPFAM" id="SSF53335">
    <property type="entry name" value="S-adenosyl-L-methionine-dependent methyltransferases"/>
    <property type="match status" value="1"/>
</dbReference>
<dbReference type="AlphaFoldDB" id="A0AAV9XMQ8"/>
<evidence type="ECO:0000256" key="3">
    <source>
        <dbReference type="ARBA" id="ARBA00022679"/>
    </source>
</evidence>
<protein>
    <submittedName>
        <fullName evidence="6">S-adenosylmethionine-dependent methyltransferase</fullName>
    </submittedName>
</protein>
<comment type="caution">
    <text evidence="6">The sequence shown here is derived from an EMBL/GenBank/DDBJ whole genome shotgun (WGS) entry which is preliminary data.</text>
</comment>
<proteinExistence type="inferred from homology"/>
<evidence type="ECO:0000313" key="7">
    <source>
        <dbReference type="Proteomes" id="UP001365542"/>
    </source>
</evidence>
<dbReference type="PANTHER" id="PTHR45875">
    <property type="entry name" value="METHYLTRANSFERASE N6AMT1"/>
    <property type="match status" value="1"/>
</dbReference>
<dbReference type="GO" id="GO:0035657">
    <property type="term" value="C:eRF1 methyltransferase complex"/>
    <property type="evidence" value="ECO:0007669"/>
    <property type="project" value="TreeGrafter"/>
</dbReference>
<evidence type="ECO:0000256" key="5">
    <source>
        <dbReference type="SAM" id="MobiDB-lite"/>
    </source>
</evidence>
<name>A0AAV9XMQ8_9PEZI</name>
<evidence type="ECO:0000313" key="6">
    <source>
        <dbReference type="EMBL" id="KAK6543399.1"/>
    </source>
</evidence>
<dbReference type="InterPro" id="IPR029063">
    <property type="entry name" value="SAM-dependent_MTases_sf"/>
</dbReference>
<keyword evidence="2 6" id="KW-0489">Methyltransferase</keyword>
<evidence type="ECO:0000256" key="1">
    <source>
        <dbReference type="ARBA" id="ARBA00006149"/>
    </source>
</evidence>
<evidence type="ECO:0000256" key="4">
    <source>
        <dbReference type="ARBA" id="ARBA00022691"/>
    </source>
</evidence>
<feature type="region of interest" description="Disordered" evidence="5">
    <location>
        <begin position="1"/>
        <end position="22"/>
    </location>
</feature>
<accession>A0AAV9XMQ8</accession>
<keyword evidence="7" id="KW-1185">Reference proteome</keyword>
<feature type="compositionally biased region" description="Low complexity" evidence="5">
    <location>
        <begin position="1"/>
        <end position="15"/>
    </location>
</feature>
<dbReference type="EMBL" id="JAVHJO010000001">
    <property type="protein sequence ID" value="KAK6543399.1"/>
    <property type="molecule type" value="Genomic_DNA"/>
</dbReference>
<dbReference type="Proteomes" id="UP001365542">
    <property type="component" value="Unassembled WGS sequence"/>
</dbReference>
<keyword evidence="3" id="KW-0808">Transferase</keyword>
<dbReference type="InterPro" id="IPR002052">
    <property type="entry name" value="DNA_methylase_N6_adenine_CS"/>
</dbReference>
<comment type="similarity">
    <text evidence="1">Belongs to the eukaryotic/archaeal PrmC-related family.</text>
</comment>
<organism evidence="6 7">
    <name type="scientific">Orbilia ellipsospora</name>
    <dbReference type="NCBI Taxonomy" id="2528407"/>
    <lineage>
        <taxon>Eukaryota</taxon>
        <taxon>Fungi</taxon>
        <taxon>Dikarya</taxon>
        <taxon>Ascomycota</taxon>
        <taxon>Pezizomycotina</taxon>
        <taxon>Orbiliomycetes</taxon>
        <taxon>Orbiliales</taxon>
        <taxon>Orbiliaceae</taxon>
        <taxon>Orbilia</taxon>
    </lineage>
</organism>
<dbReference type="GO" id="GO:0003676">
    <property type="term" value="F:nucleic acid binding"/>
    <property type="evidence" value="ECO:0007669"/>
    <property type="project" value="InterPro"/>
</dbReference>
<gene>
    <name evidence="6" type="primary">MTQ2</name>
    <name evidence="6" type="ORF">TWF694_000146</name>
</gene>
<dbReference type="PROSITE" id="PS00092">
    <property type="entry name" value="N6_MTASE"/>
    <property type="match status" value="1"/>
</dbReference>
<dbReference type="GO" id="GO:0008757">
    <property type="term" value="F:S-adenosylmethionine-dependent methyltransferase activity"/>
    <property type="evidence" value="ECO:0007669"/>
    <property type="project" value="TreeGrafter"/>
</dbReference>
<sequence>MTSTTPLKLPTPSTSHITSQPVYPPSEDSYLLLDAFSLPSEVAFTTSRFPAATTPPPLLVEIGTGSGVVSAFVAAHALTLFNRRDIITLGLDVSFTANTVTNTTISKACAEHPSTAATFLDSITSDLTTCLKPSCVDILIFNPPYVPTSEHPSLSTLRDGKTQQKVIVNSKSKEDYDMEEYLLSLTYAGGEKGMETTDRLLDQLHQVLSERGVLYLLLCAGNKPVEVVERVTGMGRGWKMELVIERRAGWEILSIWRVYR</sequence>
<evidence type="ECO:0000256" key="2">
    <source>
        <dbReference type="ARBA" id="ARBA00022603"/>
    </source>
</evidence>
<keyword evidence="4" id="KW-0949">S-adenosyl-L-methionine</keyword>
<dbReference type="GO" id="GO:0032259">
    <property type="term" value="P:methylation"/>
    <property type="evidence" value="ECO:0007669"/>
    <property type="project" value="UniProtKB-KW"/>
</dbReference>
<dbReference type="Gene3D" id="3.40.50.150">
    <property type="entry name" value="Vaccinia Virus protein VP39"/>
    <property type="match status" value="1"/>
</dbReference>